<reference evidence="3" key="2">
    <citation type="submission" date="2015-01" db="EMBL/GenBank/DDBJ databases">
        <title>Evolutionary Origins and Diversification of the Mycorrhizal Mutualists.</title>
        <authorList>
            <consortium name="DOE Joint Genome Institute"/>
            <consortium name="Mycorrhizal Genomics Consortium"/>
            <person name="Kohler A."/>
            <person name="Kuo A."/>
            <person name="Nagy L.G."/>
            <person name="Floudas D."/>
            <person name="Copeland A."/>
            <person name="Barry K.W."/>
            <person name="Cichocki N."/>
            <person name="Veneault-Fourrey C."/>
            <person name="LaButti K."/>
            <person name="Lindquist E.A."/>
            <person name="Lipzen A."/>
            <person name="Lundell T."/>
            <person name="Morin E."/>
            <person name="Murat C."/>
            <person name="Riley R."/>
            <person name="Ohm R."/>
            <person name="Sun H."/>
            <person name="Tunlid A."/>
            <person name="Henrissat B."/>
            <person name="Grigoriev I.V."/>
            <person name="Hibbett D.S."/>
            <person name="Martin F."/>
        </authorList>
    </citation>
    <scope>NUCLEOTIDE SEQUENCE [LARGE SCALE GENOMIC DNA]</scope>
    <source>
        <strain evidence="3">UH-Slu-Lm8-n1</strain>
    </source>
</reference>
<evidence type="ECO:0000313" key="2">
    <source>
        <dbReference type="EMBL" id="KIK32895.1"/>
    </source>
</evidence>
<dbReference type="EMBL" id="KN836084">
    <property type="protein sequence ID" value="KIK32895.1"/>
    <property type="molecule type" value="Genomic_DNA"/>
</dbReference>
<name>A0A0C9Z5Z0_9AGAM</name>
<dbReference type="AlphaFoldDB" id="A0A0C9Z5Z0"/>
<evidence type="ECO:0000313" key="3">
    <source>
        <dbReference type="Proteomes" id="UP000054485"/>
    </source>
</evidence>
<dbReference type="InParanoid" id="A0A0C9Z5Z0"/>
<gene>
    <name evidence="2" type="ORF">CY34DRAFT_814009</name>
</gene>
<sequence>MESQQEALSGQHTQARSWVTIEGSVYNDRGNKLRRAALWDTAGPGPRFSKGGANGRSICS</sequence>
<dbReference type="HOGENOM" id="CLU_2943392_0_0_1"/>
<dbReference type="Proteomes" id="UP000054485">
    <property type="component" value="Unassembled WGS sequence"/>
</dbReference>
<reference evidence="2 3" key="1">
    <citation type="submission" date="2014-04" db="EMBL/GenBank/DDBJ databases">
        <authorList>
            <consortium name="DOE Joint Genome Institute"/>
            <person name="Kuo A."/>
            <person name="Ruytinx J."/>
            <person name="Rineau F."/>
            <person name="Colpaert J."/>
            <person name="Kohler A."/>
            <person name="Nagy L.G."/>
            <person name="Floudas D."/>
            <person name="Copeland A."/>
            <person name="Barry K.W."/>
            <person name="Cichocki N."/>
            <person name="Veneault-Fourrey C."/>
            <person name="LaButti K."/>
            <person name="Lindquist E.A."/>
            <person name="Lipzen A."/>
            <person name="Lundell T."/>
            <person name="Morin E."/>
            <person name="Murat C."/>
            <person name="Sun H."/>
            <person name="Tunlid A."/>
            <person name="Henrissat B."/>
            <person name="Grigoriev I.V."/>
            <person name="Hibbett D.S."/>
            <person name="Martin F."/>
            <person name="Nordberg H.P."/>
            <person name="Cantor M.N."/>
            <person name="Hua S.X."/>
        </authorList>
    </citation>
    <scope>NUCLEOTIDE SEQUENCE [LARGE SCALE GENOMIC DNA]</scope>
    <source>
        <strain evidence="2 3">UH-Slu-Lm8-n1</strain>
    </source>
</reference>
<proteinExistence type="predicted"/>
<organism evidence="2 3">
    <name type="scientific">Suillus luteus UH-Slu-Lm8-n1</name>
    <dbReference type="NCBI Taxonomy" id="930992"/>
    <lineage>
        <taxon>Eukaryota</taxon>
        <taxon>Fungi</taxon>
        <taxon>Dikarya</taxon>
        <taxon>Basidiomycota</taxon>
        <taxon>Agaricomycotina</taxon>
        <taxon>Agaricomycetes</taxon>
        <taxon>Agaricomycetidae</taxon>
        <taxon>Boletales</taxon>
        <taxon>Suillineae</taxon>
        <taxon>Suillaceae</taxon>
        <taxon>Suillus</taxon>
    </lineage>
</organism>
<protein>
    <submittedName>
        <fullName evidence="2">Uncharacterized protein</fullName>
    </submittedName>
</protein>
<keyword evidence="3" id="KW-1185">Reference proteome</keyword>
<accession>A0A0C9Z5Z0</accession>
<feature type="region of interest" description="Disordered" evidence="1">
    <location>
        <begin position="37"/>
        <end position="60"/>
    </location>
</feature>
<evidence type="ECO:0000256" key="1">
    <source>
        <dbReference type="SAM" id="MobiDB-lite"/>
    </source>
</evidence>